<feature type="region of interest" description="Disordered" evidence="4">
    <location>
        <begin position="371"/>
        <end position="460"/>
    </location>
</feature>
<dbReference type="InterPro" id="IPR034156">
    <property type="entry name" value="Hrp1_RRM1"/>
</dbReference>
<feature type="region of interest" description="Disordered" evidence="4">
    <location>
        <begin position="54"/>
        <end position="106"/>
    </location>
</feature>
<dbReference type="SMART" id="SM00360">
    <property type="entry name" value="RRM"/>
    <property type="match status" value="2"/>
</dbReference>
<dbReference type="InterPro" id="IPR000504">
    <property type="entry name" value="RRM_dom"/>
</dbReference>
<dbReference type="GO" id="GO:0003729">
    <property type="term" value="F:mRNA binding"/>
    <property type="evidence" value="ECO:0007669"/>
    <property type="project" value="TreeGrafter"/>
</dbReference>
<evidence type="ECO:0000256" key="4">
    <source>
        <dbReference type="SAM" id="MobiDB-lite"/>
    </source>
</evidence>
<dbReference type="Gene3D" id="3.30.70.330">
    <property type="match status" value="2"/>
</dbReference>
<feature type="compositionally biased region" description="Basic residues" evidence="4">
    <location>
        <begin position="447"/>
        <end position="460"/>
    </location>
</feature>
<dbReference type="SUPFAM" id="SSF54928">
    <property type="entry name" value="RNA-binding domain, RBD"/>
    <property type="match status" value="2"/>
</dbReference>
<organism evidence="6 7">
    <name type="scientific">Ogataea haglerorum</name>
    <dbReference type="NCBI Taxonomy" id="1937702"/>
    <lineage>
        <taxon>Eukaryota</taxon>
        <taxon>Fungi</taxon>
        <taxon>Dikarya</taxon>
        <taxon>Ascomycota</taxon>
        <taxon>Saccharomycotina</taxon>
        <taxon>Pichiomycetes</taxon>
        <taxon>Pichiales</taxon>
        <taxon>Pichiaceae</taxon>
        <taxon>Ogataea</taxon>
    </lineage>
</organism>
<dbReference type="FunFam" id="3.30.70.330:FF:000025">
    <property type="entry name" value="RNA-binding protein Musashi homolog 2 isoform X1"/>
    <property type="match status" value="1"/>
</dbReference>
<feature type="region of interest" description="Disordered" evidence="4">
    <location>
        <begin position="113"/>
        <end position="132"/>
    </location>
</feature>
<dbReference type="PANTHER" id="PTHR48032:SF6">
    <property type="entry name" value="RNA-BINDING (RRM_RBD_RNP MOTIFS) FAMILY PROTEIN"/>
    <property type="match status" value="1"/>
</dbReference>
<dbReference type="Proteomes" id="UP000738402">
    <property type="component" value="Unassembled WGS sequence"/>
</dbReference>
<feature type="domain" description="RRM" evidence="5">
    <location>
        <begin position="228"/>
        <end position="305"/>
    </location>
</feature>
<dbReference type="PROSITE" id="PS50102">
    <property type="entry name" value="RRM"/>
    <property type="match status" value="2"/>
</dbReference>
<protein>
    <recommendedName>
        <fullName evidence="5">RRM domain-containing protein</fullName>
    </recommendedName>
</protein>
<name>A0AAN6D1S0_9ASCO</name>
<keyword evidence="1" id="KW-0677">Repeat</keyword>
<evidence type="ECO:0000313" key="6">
    <source>
        <dbReference type="EMBL" id="KAG7724710.1"/>
    </source>
</evidence>
<evidence type="ECO:0000256" key="1">
    <source>
        <dbReference type="ARBA" id="ARBA00022737"/>
    </source>
</evidence>
<accession>A0AAN6D1S0</accession>
<proteinExistence type="predicted"/>
<dbReference type="InterPro" id="IPR035979">
    <property type="entry name" value="RBD_domain_sf"/>
</dbReference>
<evidence type="ECO:0000313" key="7">
    <source>
        <dbReference type="Proteomes" id="UP000738402"/>
    </source>
</evidence>
<reference evidence="6" key="1">
    <citation type="journal article" date="2021" name="G3 (Bethesda)">
        <title>Genomic diversity, chromosomal rearrangements, and interspecies hybridization in the ogataea polymorpha species complex.</title>
        <authorList>
            <person name="Hanson S.J."/>
            <person name="Cinneide E.O."/>
            <person name="Salzberg L.I."/>
            <person name="Wolfe K.H."/>
            <person name="McGowan J."/>
            <person name="Fitzpatrick D.A."/>
            <person name="Matlin K."/>
        </authorList>
    </citation>
    <scope>NUCLEOTIDE SEQUENCE</scope>
    <source>
        <strain evidence="6">83-405-1</strain>
    </source>
</reference>
<dbReference type="PANTHER" id="PTHR48032">
    <property type="entry name" value="RNA-BINDING PROTEIN MUSASHI HOMOLOG RBP6"/>
    <property type="match status" value="1"/>
</dbReference>
<dbReference type="EMBL" id="JAHLUH010000015">
    <property type="protein sequence ID" value="KAG7724710.1"/>
    <property type="molecule type" value="Genomic_DNA"/>
</dbReference>
<dbReference type="InterPro" id="IPR012677">
    <property type="entry name" value="Nucleotide-bd_a/b_plait_sf"/>
</dbReference>
<feature type="compositionally biased region" description="Basic and acidic residues" evidence="4">
    <location>
        <begin position="419"/>
        <end position="440"/>
    </location>
</feature>
<dbReference type="Pfam" id="PF00076">
    <property type="entry name" value="RRM_1"/>
    <property type="match status" value="2"/>
</dbReference>
<dbReference type="CDD" id="cd12577">
    <property type="entry name" value="RRM1_Hrp1p"/>
    <property type="match status" value="1"/>
</dbReference>
<feature type="domain" description="RRM" evidence="5">
    <location>
        <begin position="144"/>
        <end position="226"/>
    </location>
</feature>
<evidence type="ECO:0000259" key="5">
    <source>
        <dbReference type="PROSITE" id="PS50102"/>
    </source>
</evidence>
<dbReference type="AlphaFoldDB" id="A0AAN6D1S0"/>
<comment type="caution">
    <text evidence="6">The sequence shown here is derived from an EMBL/GenBank/DDBJ whole genome shotgun (WGS) entry which is preliminary data.</text>
</comment>
<dbReference type="GO" id="GO:0006417">
    <property type="term" value="P:regulation of translation"/>
    <property type="evidence" value="ECO:0007669"/>
    <property type="project" value="TreeGrafter"/>
</dbReference>
<feature type="compositionally biased region" description="Acidic residues" evidence="4">
    <location>
        <begin position="54"/>
        <end position="64"/>
    </location>
</feature>
<evidence type="ECO:0000256" key="2">
    <source>
        <dbReference type="ARBA" id="ARBA00022884"/>
    </source>
</evidence>
<sequence>MEQAGNQEESLLAPAGWPFSGLQLCTSYPPREKLKEIQHFNFVQNIMTNSDDEALFDDIYDDDKEEVKQEQQETAPKTGDAASEPANSAAQDGPSGAGEPGPAAAAAPAQFPVMHAPPPMTIGGPGQRQFQDTVRADVQSKDQGKMFIGGLNWETTEESMKNYFSQFGDVIDLTIMKDNATGRSRGFGFLTFASSSSVDEVLKKTHVLDGKLIDPKRAIPKEEQDKTGKIFVGGVAPEVTEAEFTEYFQQFGNIIDSQLMLDKDTGRSRGYGFVTYDSPDAVDRVTQNKYVLFHGKNMEIKRAEPRNQQKAGSSYSNIGQPQQTYTQMAQMQQYWQQMQQMQQYWMQMQQVQQQGGDVSQAMQQMMQQYGQAMPGGNEQQNGGDDAKDAGDEVPNPQEQTTNLPSGPRGGVRHGGRPRGPKDSRDFRGRGDRGDRGERSGRSGGGGHKGRSRRGYHPYNR</sequence>
<gene>
    <name evidence="6" type="ORF">KL933_004532</name>
</gene>
<evidence type="ECO:0000256" key="3">
    <source>
        <dbReference type="PROSITE-ProRule" id="PRU00176"/>
    </source>
</evidence>
<keyword evidence="2 3" id="KW-0694">RNA-binding</keyword>